<dbReference type="InterPro" id="IPR006685">
    <property type="entry name" value="MscS_channel_2nd"/>
</dbReference>
<feature type="coiled-coil region" evidence="5">
    <location>
        <begin position="77"/>
        <end position="109"/>
    </location>
</feature>
<comment type="subcellular location">
    <subcellularLocation>
        <location evidence="1">Membrane</location>
    </subcellularLocation>
</comment>
<dbReference type="Gene3D" id="2.30.30.60">
    <property type="match status" value="1"/>
</dbReference>
<dbReference type="InterPro" id="IPR010920">
    <property type="entry name" value="LSM_dom_sf"/>
</dbReference>
<dbReference type="KEGG" id="sinu:IMZ28_05840"/>
<feature type="chain" id="PRO_5029549659" evidence="7">
    <location>
        <begin position="18"/>
        <end position="556"/>
    </location>
</feature>
<feature type="signal peptide" evidence="7">
    <location>
        <begin position="1"/>
        <end position="17"/>
    </location>
</feature>
<feature type="domain" description="Mechanosensitive ion channel MscS" evidence="8">
    <location>
        <begin position="337"/>
        <end position="418"/>
    </location>
</feature>
<keyword evidence="4 6" id="KW-0472">Membrane</keyword>
<dbReference type="RefSeq" id="WP_197547659.1">
    <property type="nucleotide sequence ID" value="NZ_CP063164.1"/>
</dbReference>
<protein>
    <submittedName>
        <fullName evidence="9">Mechanosensitive ion channel</fullName>
    </submittedName>
</protein>
<evidence type="ECO:0000256" key="3">
    <source>
        <dbReference type="ARBA" id="ARBA00022989"/>
    </source>
</evidence>
<name>A0A7M1S0N0_9BACT</name>
<evidence type="ECO:0000313" key="9">
    <source>
        <dbReference type="EMBL" id="QOR60988.1"/>
    </source>
</evidence>
<dbReference type="AlphaFoldDB" id="A0A7M1S0N0"/>
<dbReference type="GO" id="GO:0008381">
    <property type="term" value="F:mechanosensitive monoatomic ion channel activity"/>
    <property type="evidence" value="ECO:0007669"/>
    <property type="project" value="UniProtKB-ARBA"/>
</dbReference>
<feature type="transmembrane region" description="Helical" evidence="6">
    <location>
        <begin position="291"/>
        <end position="312"/>
    </location>
</feature>
<keyword evidence="7" id="KW-0732">Signal</keyword>
<proteinExistence type="predicted"/>
<evidence type="ECO:0000313" key="10">
    <source>
        <dbReference type="Proteomes" id="UP000595074"/>
    </source>
</evidence>
<accession>A0A7M1S0N0</accession>
<evidence type="ECO:0000256" key="1">
    <source>
        <dbReference type="ARBA" id="ARBA00004370"/>
    </source>
</evidence>
<dbReference type="PANTHER" id="PTHR30566:SF5">
    <property type="entry name" value="MECHANOSENSITIVE ION CHANNEL PROTEIN 1, MITOCHONDRIAL-RELATED"/>
    <property type="match status" value="1"/>
</dbReference>
<evidence type="ECO:0000256" key="5">
    <source>
        <dbReference type="SAM" id="Coils"/>
    </source>
</evidence>
<evidence type="ECO:0000256" key="6">
    <source>
        <dbReference type="SAM" id="Phobius"/>
    </source>
</evidence>
<reference evidence="9 10" key="1">
    <citation type="submission" date="2020-10" db="EMBL/GenBank/DDBJ databases">
        <title>The genome of sulfurovum sp.</title>
        <authorList>
            <person name="Xie S."/>
            <person name="Shao Z."/>
            <person name="Jiang L."/>
        </authorList>
    </citation>
    <scope>NUCLEOTIDE SEQUENCE [LARGE SCALE GENOMIC DNA]</scope>
    <source>
        <strain evidence="9 10">ST-419</strain>
    </source>
</reference>
<dbReference type="Proteomes" id="UP000595074">
    <property type="component" value="Chromosome"/>
</dbReference>
<keyword evidence="5" id="KW-0175">Coiled coil</keyword>
<dbReference type="GO" id="GO:0016020">
    <property type="term" value="C:membrane"/>
    <property type="evidence" value="ECO:0007669"/>
    <property type="project" value="UniProtKB-SubCell"/>
</dbReference>
<dbReference type="Pfam" id="PF00924">
    <property type="entry name" value="MS_channel_2nd"/>
    <property type="match status" value="1"/>
</dbReference>
<dbReference type="InterPro" id="IPR023408">
    <property type="entry name" value="MscS_beta-dom_sf"/>
</dbReference>
<sequence>MQKIFLLFLLALGILLAQPTVTGSTISSPDMKSEGNGTAKKQSASMIGHLLEEKQQLDIELKENNIWSKIYSNYHIYKELKQQQAVLDKKIAELEKLSTRRRLNEKQREVFEELKNKKKILVGKLQLLKEYEDNPFKKFLTPPPIGEVPHVENPLAIISALSFQEKLKNDQNEYNSRYESISLVMEELKKKEKILHSLLQNDPGNEDYKKELEDTREQIKTFTPVVEIFKTTQNVYTKKIDEIKLNLQTEVKKEIEKATTIGIIILIILVFIFLIKYLVRRYMSDNERFYTINKFLNFTFFTLLLLTLLFAYIENVSYLVTILGFASAGIAIALKDWFMSLMGWFVIMVGGAIHVGDRVKFVRNGMEYVGDVVDISLLRMTIQEDITLTTYMRNRRAGRIIFVPNNYVFTDMIANYSHAGLKTVWDGIDFVITFDSNVSKANSIAKEVTKKYSKGYTDITRKQLNKLRSQYSMKNTNVEPRIYSFIEPYGIKISAWYHTNAYATLTLRSTISMEIIERIQKEEDIHLAFPTQSIYMDKDVRKPAMPQSTESESEES</sequence>
<keyword evidence="2 6" id="KW-0812">Transmembrane</keyword>
<keyword evidence="3 6" id="KW-1133">Transmembrane helix</keyword>
<keyword evidence="10" id="KW-1185">Reference proteome</keyword>
<evidence type="ECO:0000259" key="8">
    <source>
        <dbReference type="Pfam" id="PF00924"/>
    </source>
</evidence>
<organism evidence="9 10">
    <name type="scientific">Sulfurovum indicum</name>
    <dbReference type="NCBI Taxonomy" id="2779528"/>
    <lineage>
        <taxon>Bacteria</taxon>
        <taxon>Pseudomonadati</taxon>
        <taxon>Campylobacterota</taxon>
        <taxon>Epsilonproteobacteria</taxon>
        <taxon>Campylobacterales</taxon>
        <taxon>Sulfurovaceae</taxon>
        <taxon>Sulfurovum</taxon>
    </lineage>
</organism>
<gene>
    <name evidence="9" type="ORF">IMZ28_05840</name>
</gene>
<dbReference type="SUPFAM" id="SSF50182">
    <property type="entry name" value="Sm-like ribonucleoproteins"/>
    <property type="match status" value="1"/>
</dbReference>
<evidence type="ECO:0000256" key="7">
    <source>
        <dbReference type="SAM" id="SignalP"/>
    </source>
</evidence>
<feature type="transmembrane region" description="Helical" evidence="6">
    <location>
        <begin position="258"/>
        <end position="279"/>
    </location>
</feature>
<dbReference type="EMBL" id="CP063164">
    <property type="protein sequence ID" value="QOR60988.1"/>
    <property type="molecule type" value="Genomic_DNA"/>
</dbReference>
<dbReference type="PANTHER" id="PTHR30566">
    <property type="entry name" value="YNAI-RELATED MECHANOSENSITIVE ION CHANNEL"/>
    <property type="match status" value="1"/>
</dbReference>
<evidence type="ECO:0000256" key="2">
    <source>
        <dbReference type="ARBA" id="ARBA00022692"/>
    </source>
</evidence>
<evidence type="ECO:0000256" key="4">
    <source>
        <dbReference type="ARBA" id="ARBA00023136"/>
    </source>
</evidence>